<keyword evidence="4" id="KW-1185">Reference proteome</keyword>
<evidence type="ECO:0000313" key="3">
    <source>
        <dbReference type="EMBL" id="WUM21772.1"/>
    </source>
</evidence>
<reference evidence="3 4" key="1">
    <citation type="submission" date="2022-10" db="EMBL/GenBank/DDBJ databases">
        <title>The complete genomes of actinobacterial strains from the NBC collection.</title>
        <authorList>
            <person name="Joergensen T.S."/>
            <person name="Alvarez Arevalo M."/>
            <person name="Sterndorff E.B."/>
            <person name="Faurdal D."/>
            <person name="Vuksanovic O."/>
            <person name="Mourched A.-S."/>
            <person name="Charusanti P."/>
            <person name="Shaw S."/>
            <person name="Blin K."/>
            <person name="Weber T."/>
        </authorList>
    </citation>
    <scope>NUCLEOTIDE SEQUENCE [LARGE SCALE GENOMIC DNA]</scope>
    <source>
        <strain evidence="3 4">NBC_00319</strain>
    </source>
</reference>
<dbReference type="KEGG" id="whr:OG579_08385"/>
<accession>A0AAU4K764</accession>
<name>A0AAU4K764_9NOCA</name>
<dbReference type="SUPFAM" id="SSF53756">
    <property type="entry name" value="UDP-Glycosyltransferase/glycogen phosphorylase"/>
    <property type="match status" value="1"/>
</dbReference>
<evidence type="ECO:0000259" key="2">
    <source>
        <dbReference type="Pfam" id="PF00534"/>
    </source>
</evidence>
<sequence>MPLQILDSLVVAFRIRKYIRAAKPSVVISNSMKAHVLVFLSLAWLRNNYILHLRDRVTVDFMNRIGISMIKLVARVAADGIIANSNATLETVPHAHVRTAVIASPAAVPGIISRELPQSEKFTFAVVGRITPWKGQELALASFRDVQAKYPGAKLRFIGDALFGEEGYRDQLKIKVSEMSLEHSVFFDGHVNDVYGSLAKVNCLVHSSIIPEPFGQVIVQGMAMGLPVIAAREGGPMETIQHRENGILYEPRNAAALSAAMFEIIENKVLASEIGRNALAESAKYAPAILAVKYEEFISVICDSQT</sequence>
<keyword evidence="3" id="KW-0328">Glycosyltransferase</keyword>
<feature type="domain" description="Glycosyl transferase family 1" evidence="2">
    <location>
        <begin position="117"/>
        <end position="278"/>
    </location>
</feature>
<dbReference type="Gene3D" id="3.40.50.2000">
    <property type="entry name" value="Glycogen Phosphorylase B"/>
    <property type="match status" value="2"/>
</dbReference>
<dbReference type="InterPro" id="IPR001296">
    <property type="entry name" value="Glyco_trans_1"/>
</dbReference>
<evidence type="ECO:0000313" key="4">
    <source>
        <dbReference type="Proteomes" id="UP001432128"/>
    </source>
</evidence>
<protein>
    <submittedName>
        <fullName evidence="3">Glycosyltransferase</fullName>
        <ecNumber evidence="3">2.4.-.-</ecNumber>
    </submittedName>
</protein>
<dbReference type="AlphaFoldDB" id="A0AAU4K764"/>
<gene>
    <name evidence="3" type="ORF">OG579_08385</name>
</gene>
<keyword evidence="1 3" id="KW-0808">Transferase</keyword>
<dbReference type="PANTHER" id="PTHR12526">
    <property type="entry name" value="GLYCOSYLTRANSFERASE"/>
    <property type="match status" value="1"/>
</dbReference>
<dbReference type="EMBL" id="CP108021">
    <property type="protein sequence ID" value="WUM21772.1"/>
    <property type="molecule type" value="Genomic_DNA"/>
</dbReference>
<dbReference type="GO" id="GO:0016757">
    <property type="term" value="F:glycosyltransferase activity"/>
    <property type="evidence" value="ECO:0007669"/>
    <property type="project" value="UniProtKB-KW"/>
</dbReference>
<dbReference type="Pfam" id="PF00534">
    <property type="entry name" value="Glycos_transf_1"/>
    <property type="match status" value="1"/>
</dbReference>
<dbReference type="Proteomes" id="UP001432128">
    <property type="component" value="Chromosome"/>
</dbReference>
<evidence type="ECO:0000256" key="1">
    <source>
        <dbReference type="ARBA" id="ARBA00022679"/>
    </source>
</evidence>
<organism evidence="3 4">
    <name type="scientific">Williamsia herbipolensis</name>
    <dbReference type="NCBI Taxonomy" id="1603258"/>
    <lineage>
        <taxon>Bacteria</taxon>
        <taxon>Bacillati</taxon>
        <taxon>Actinomycetota</taxon>
        <taxon>Actinomycetes</taxon>
        <taxon>Mycobacteriales</taxon>
        <taxon>Nocardiaceae</taxon>
        <taxon>Williamsia</taxon>
    </lineage>
</organism>
<proteinExistence type="predicted"/>
<dbReference type="EC" id="2.4.-.-" evidence="3"/>
<dbReference type="RefSeq" id="WP_328858756.1">
    <property type="nucleotide sequence ID" value="NZ_CP108021.1"/>
</dbReference>